<evidence type="ECO:0000256" key="10">
    <source>
        <dbReference type="RuleBase" id="RU003923"/>
    </source>
</evidence>
<feature type="domain" description="Type II secretion system protein GspF" evidence="12">
    <location>
        <begin position="67"/>
        <end position="189"/>
    </location>
</feature>
<evidence type="ECO:0000256" key="3">
    <source>
        <dbReference type="ARBA" id="ARBA00005745"/>
    </source>
</evidence>
<dbReference type="PANTHER" id="PTHR30012:SF0">
    <property type="entry name" value="TYPE II SECRETION SYSTEM PROTEIN F-RELATED"/>
    <property type="match status" value="1"/>
</dbReference>
<proteinExistence type="inferred from homology"/>
<dbReference type="Pfam" id="PF00482">
    <property type="entry name" value="T2SSF"/>
    <property type="match status" value="2"/>
</dbReference>
<comment type="similarity">
    <text evidence="3 10">Belongs to the GSP F family.</text>
</comment>
<dbReference type="InterPro" id="IPR001992">
    <property type="entry name" value="T2SS_GspF/T4SS_PilC_CS"/>
</dbReference>
<sequence>MSGPAFVYRAVDRQGRAREGRLAAADPGAARADLVARGWHVVRLDAAPRAPVPAGRLRLGLRQRALFTRQLAALVAVSPVEEALRTMLRQAGAGREAGVIGAIHAGVCEGQGLAQAMARAPRAFPPVYRAMIGAGESAGRLPEIAARLADLIERQAQVRARLAGALAYPLALAVVAVAVVTGLMVAVVPRVVEQFDAASRQLPWLTRVVIAVSGFLAAWGWAVALGLALGALGFARGLAWAPFRAWMDATLLRLPLLGPLWRDAQAAALARTLATMIAARLPLLEGLRLAAQTAGNTSHARALAQVAQGVREGGSLASGLAQAGLFPPLLVAMVASGEASGQLGALLESAADALDRSFEAAAATALALLEPAIIVVMGGIVALIILSILLPILQLQTLVGP</sequence>
<keyword evidence="4 10" id="KW-0813">Transport</keyword>
<protein>
    <recommendedName>
        <fullName evidence="9">General secretion pathway protein F</fullName>
    </recommendedName>
</protein>
<dbReference type="EMBL" id="JBHRYE010000022">
    <property type="protein sequence ID" value="MFC3672594.1"/>
    <property type="molecule type" value="Genomic_DNA"/>
</dbReference>
<dbReference type="PANTHER" id="PTHR30012">
    <property type="entry name" value="GENERAL SECRETION PATHWAY PROTEIN"/>
    <property type="match status" value="1"/>
</dbReference>
<organism evidence="13 14">
    <name type="scientific">Novosphingobium pokkalii</name>
    <dbReference type="NCBI Taxonomy" id="1770194"/>
    <lineage>
        <taxon>Bacteria</taxon>
        <taxon>Pseudomonadati</taxon>
        <taxon>Pseudomonadota</taxon>
        <taxon>Alphaproteobacteria</taxon>
        <taxon>Sphingomonadales</taxon>
        <taxon>Sphingomonadaceae</taxon>
        <taxon>Novosphingobium</taxon>
    </lineage>
</organism>
<evidence type="ECO:0000256" key="1">
    <source>
        <dbReference type="ARBA" id="ARBA00002684"/>
    </source>
</evidence>
<comment type="caution">
    <text evidence="13">The sequence shown here is derived from an EMBL/GenBank/DDBJ whole genome shotgun (WGS) entry which is preliminary data.</text>
</comment>
<evidence type="ECO:0000313" key="13">
    <source>
        <dbReference type="EMBL" id="MFC3672594.1"/>
    </source>
</evidence>
<name>A0ABV7V575_9SPHN</name>
<comment type="function">
    <text evidence="1">Component of the type II secretion system inner membrane complex required for the energy-dependent secretion of extracellular factors such as proteases and toxins from the periplasm.</text>
</comment>
<evidence type="ECO:0000313" key="14">
    <source>
        <dbReference type="Proteomes" id="UP001595683"/>
    </source>
</evidence>
<dbReference type="Proteomes" id="UP001595683">
    <property type="component" value="Unassembled WGS sequence"/>
</dbReference>
<evidence type="ECO:0000256" key="5">
    <source>
        <dbReference type="ARBA" id="ARBA00022475"/>
    </source>
</evidence>
<evidence type="ECO:0000256" key="9">
    <source>
        <dbReference type="ARBA" id="ARBA00030750"/>
    </source>
</evidence>
<dbReference type="InterPro" id="IPR018076">
    <property type="entry name" value="T2SS_GspF_dom"/>
</dbReference>
<feature type="transmembrane region" description="Helical" evidence="11">
    <location>
        <begin position="165"/>
        <end position="188"/>
    </location>
</feature>
<keyword evidence="7 11" id="KW-1133">Transmembrane helix</keyword>
<keyword evidence="6 10" id="KW-0812">Transmembrane</keyword>
<keyword evidence="8 11" id="KW-0472">Membrane</keyword>
<dbReference type="InterPro" id="IPR003004">
    <property type="entry name" value="GspF/PilC"/>
</dbReference>
<evidence type="ECO:0000256" key="4">
    <source>
        <dbReference type="ARBA" id="ARBA00022448"/>
    </source>
</evidence>
<evidence type="ECO:0000256" key="11">
    <source>
        <dbReference type="SAM" id="Phobius"/>
    </source>
</evidence>
<evidence type="ECO:0000256" key="6">
    <source>
        <dbReference type="ARBA" id="ARBA00022692"/>
    </source>
</evidence>
<reference evidence="14" key="1">
    <citation type="journal article" date="2019" name="Int. J. Syst. Evol. Microbiol.">
        <title>The Global Catalogue of Microorganisms (GCM) 10K type strain sequencing project: providing services to taxonomists for standard genome sequencing and annotation.</title>
        <authorList>
            <consortium name="The Broad Institute Genomics Platform"/>
            <consortium name="The Broad Institute Genome Sequencing Center for Infectious Disease"/>
            <person name="Wu L."/>
            <person name="Ma J."/>
        </authorList>
    </citation>
    <scope>NUCLEOTIDE SEQUENCE [LARGE SCALE GENOMIC DNA]</scope>
    <source>
        <strain evidence="14">KCTC 42224</strain>
    </source>
</reference>
<evidence type="ECO:0000259" key="12">
    <source>
        <dbReference type="Pfam" id="PF00482"/>
    </source>
</evidence>
<dbReference type="RefSeq" id="WP_191323452.1">
    <property type="nucleotide sequence ID" value="NZ_BMZP01000004.1"/>
</dbReference>
<accession>A0ABV7V575</accession>
<evidence type="ECO:0000256" key="8">
    <source>
        <dbReference type="ARBA" id="ARBA00023136"/>
    </source>
</evidence>
<comment type="subcellular location">
    <subcellularLocation>
        <location evidence="10">Cell inner membrane</location>
        <topology evidence="10">Multi-pass membrane protein</topology>
    </subcellularLocation>
    <subcellularLocation>
        <location evidence="2">Cell membrane</location>
        <topology evidence="2">Multi-pass membrane protein</topology>
    </subcellularLocation>
</comment>
<dbReference type="PRINTS" id="PR00812">
    <property type="entry name" value="BCTERIALGSPF"/>
</dbReference>
<feature type="transmembrane region" description="Helical" evidence="11">
    <location>
        <begin position="208"/>
        <end position="234"/>
    </location>
</feature>
<evidence type="ECO:0000256" key="7">
    <source>
        <dbReference type="ARBA" id="ARBA00022989"/>
    </source>
</evidence>
<feature type="transmembrane region" description="Helical" evidence="11">
    <location>
        <begin position="372"/>
        <end position="393"/>
    </location>
</feature>
<evidence type="ECO:0000256" key="2">
    <source>
        <dbReference type="ARBA" id="ARBA00004651"/>
    </source>
</evidence>
<gene>
    <name evidence="13" type="ORF">ACFOOT_14320</name>
</gene>
<feature type="domain" description="Type II secretion system protein GspF" evidence="12">
    <location>
        <begin position="270"/>
        <end position="391"/>
    </location>
</feature>
<dbReference type="Gene3D" id="1.20.81.30">
    <property type="entry name" value="Type II secretion system (T2SS), domain F"/>
    <property type="match status" value="2"/>
</dbReference>
<dbReference type="InterPro" id="IPR042094">
    <property type="entry name" value="T2SS_GspF_sf"/>
</dbReference>
<keyword evidence="5" id="KW-1003">Cell membrane</keyword>
<keyword evidence="14" id="KW-1185">Reference proteome</keyword>
<dbReference type="PROSITE" id="PS00874">
    <property type="entry name" value="T2SP_F"/>
    <property type="match status" value="1"/>
</dbReference>